<keyword evidence="2" id="KW-1185">Reference proteome</keyword>
<name>A0AAD5P9X0_9FUNG</name>
<dbReference type="EMBL" id="JAIXMP010000032">
    <property type="protein sequence ID" value="KAI9250533.1"/>
    <property type="molecule type" value="Genomic_DNA"/>
</dbReference>
<dbReference type="AlphaFoldDB" id="A0AAD5P9X0"/>
<comment type="caution">
    <text evidence="1">The sequence shown here is derived from an EMBL/GenBank/DDBJ whole genome shotgun (WGS) entry which is preliminary data.</text>
</comment>
<organism evidence="1 2">
    <name type="scientific">Phascolomyces articulosus</name>
    <dbReference type="NCBI Taxonomy" id="60185"/>
    <lineage>
        <taxon>Eukaryota</taxon>
        <taxon>Fungi</taxon>
        <taxon>Fungi incertae sedis</taxon>
        <taxon>Mucoromycota</taxon>
        <taxon>Mucoromycotina</taxon>
        <taxon>Mucoromycetes</taxon>
        <taxon>Mucorales</taxon>
        <taxon>Lichtheimiaceae</taxon>
        <taxon>Phascolomyces</taxon>
    </lineage>
</organism>
<sequence length="151" mass="17683">MYTTTSYHFYLGELFKNILNLEALVLEYISDNIPSNIFRTLREMAKLSKLKILRYEFDLADLHQLLQPNKKFKESVYWCSSGIKTKCGKDCSVYLISEELQFLGRIKTLETILPIRDGGITQEKVFTHLLHTSMYISTWPIMSTMIQILIF</sequence>
<protein>
    <submittedName>
        <fullName evidence="1">Uncharacterized protein</fullName>
    </submittedName>
</protein>
<reference evidence="1" key="1">
    <citation type="journal article" date="2022" name="IScience">
        <title>Evolution of zygomycete secretomes and the origins of terrestrial fungal ecologies.</title>
        <authorList>
            <person name="Chang Y."/>
            <person name="Wang Y."/>
            <person name="Mondo S."/>
            <person name="Ahrendt S."/>
            <person name="Andreopoulos W."/>
            <person name="Barry K."/>
            <person name="Beard J."/>
            <person name="Benny G.L."/>
            <person name="Blankenship S."/>
            <person name="Bonito G."/>
            <person name="Cuomo C."/>
            <person name="Desiro A."/>
            <person name="Gervers K.A."/>
            <person name="Hundley H."/>
            <person name="Kuo A."/>
            <person name="LaButti K."/>
            <person name="Lang B.F."/>
            <person name="Lipzen A."/>
            <person name="O'Donnell K."/>
            <person name="Pangilinan J."/>
            <person name="Reynolds N."/>
            <person name="Sandor L."/>
            <person name="Smith M.E."/>
            <person name="Tsang A."/>
            <person name="Grigoriev I.V."/>
            <person name="Stajich J.E."/>
            <person name="Spatafora J.W."/>
        </authorList>
    </citation>
    <scope>NUCLEOTIDE SEQUENCE</scope>
    <source>
        <strain evidence="1">RSA 2281</strain>
    </source>
</reference>
<evidence type="ECO:0000313" key="2">
    <source>
        <dbReference type="Proteomes" id="UP001209540"/>
    </source>
</evidence>
<evidence type="ECO:0000313" key="1">
    <source>
        <dbReference type="EMBL" id="KAI9250533.1"/>
    </source>
</evidence>
<dbReference type="Proteomes" id="UP001209540">
    <property type="component" value="Unassembled WGS sequence"/>
</dbReference>
<gene>
    <name evidence="1" type="ORF">BDA99DRAFT_541785</name>
</gene>
<accession>A0AAD5P9X0</accession>
<proteinExistence type="predicted"/>
<reference evidence="1" key="2">
    <citation type="submission" date="2023-02" db="EMBL/GenBank/DDBJ databases">
        <authorList>
            <consortium name="DOE Joint Genome Institute"/>
            <person name="Mondo S.J."/>
            <person name="Chang Y."/>
            <person name="Wang Y."/>
            <person name="Ahrendt S."/>
            <person name="Andreopoulos W."/>
            <person name="Barry K."/>
            <person name="Beard J."/>
            <person name="Benny G.L."/>
            <person name="Blankenship S."/>
            <person name="Bonito G."/>
            <person name="Cuomo C."/>
            <person name="Desiro A."/>
            <person name="Gervers K.A."/>
            <person name="Hundley H."/>
            <person name="Kuo A."/>
            <person name="LaButti K."/>
            <person name="Lang B.F."/>
            <person name="Lipzen A."/>
            <person name="O'Donnell K."/>
            <person name="Pangilinan J."/>
            <person name="Reynolds N."/>
            <person name="Sandor L."/>
            <person name="Smith M.W."/>
            <person name="Tsang A."/>
            <person name="Grigoriev I.V."/>
            <person name="Stajich J.E."/>
            <person name="Spatafora J.W."/>
        </authorList>
    </citation>
    <scope>NUCLEOTIDE SEQUENCE</scope>
    <source>
        <strain evidence="1">RSA 2281</strain>
    </source>
</reference>